<dbReference type="AlphaFoldDB" id="A0A839HDD5"/>
<keyword evidence="8" id="KW-0408">Iron</keyword>
<evidence type="ECO:0000256" key="4">
    <source>
        <dbReference type="ARBA" id="ARBA00022617"/>
    </source>
</evidence>
<feature type="transmembrane region" description="Helical" evidence="10">
    <location>
        <begin position="147"/>
        <end position="174"/>
    </location>
</feature>
<feature type="transmembrane region" description="Helical" evidence="10">
    <location>
        <begin position="186"/>
        <end position="209"/>
    </location>
</feature>
<dbReference type="SUPFAM" id="SSF81343">
    <property type="entry name" value="Fumarate reductase respiratory complex transmembrane subunits"/>
    <property type="match status" value="1"/>
</dbReference>
<comment type="function">
    <text evidence="2">Membrane-anchoring subunit of succinate dehydrogenase (SDH).</text>
</comment>
<evidence type="ECO:0000256" key="2">
    <source>
        <dbReference type="ARBA" id="ARBA00004050"/>
    </source>
</evidence>
<protein>
    <submittedName>
        <fullName evidence="11">Succinate dehydrogenase</fullName>
    </submittedName>
</protein>
<evidence type="ECO:0000313" key="12">
    <source>
        <dbReference type="Proteomes" id="UP000548632"/>
    </source>
</evidence>
<keyword evidence="7 10" id="KW-1133">Transmembrane helix</keyword>
<dbReference type="GO" id="GO:0046872">
    <property type="term" value="F:metal ion binding"/>
    <property type="evidence" value="ECO:0007669"/>
    <property type="project" value="UniProtKB-KW"/>
</dbReference>
<reference evidence="11 12" key="1">
    <citation type="journal article" date="2020" name="Arch. Microbiol.">
        <title>The genome sequence of the giant phototrophic gammaproteobacterium Thiospirillum jenense gives insight into its physiological properties and phylogenetic relationships.</title>
        <authorList>
            <person name="Imhoff J.F."/>
            <person name="Meyer T.E."/>
            <person name="Kyndt J.A."/>
        </authorList>
    </citation>
    <scope>NUCLEOTIDE SEQUENCE [LARGE SCALE GENOMIC DNA]</scope>
    <source>
        <strain evidence="11 12">DSM 216</strain>
    </source>
</reference>
<name>A0A839HDD5_9GAMM</name>
<comment type="cofactor">
    <cofactor evidence="1">
        <name>heme</name>
        <dbReference type="ChEBI" id="CHEBI:30413"/>
    </cofactor>
</comment>
<evidence type="ECO:0000256" key="8">
    <source>
        <dbReference type="ARBA" id="ARBA00023004"/>
    </source>
</evidence>
<keyword evidence="5 10" id="KW-0812">Transmembrane</keyword>
<gene>
    <name evidence="11" type="ORF">HUK38_03355</name>
</gene>
<evidence type="ECO:0000256" key="5">
    <source>
        <dbReference type="ARBA" id="ARBA00022692"/>
    </source>
</evidence>
<dbReference type="Gene3D" id="1.20.1300.10">
    <property type="entry name" value="Fumarate reductase/succinate dehydrogenase, transmembrane subunit"/>
    <property type="match status" value="1"/>
</dbReference>
<keyword evidence="9 10" id="KW-0472">Membrane</keyword>
<feature type="transmembrane region" description="Helical" evidence="10">
    <location>
        <begin position="12"/>
        <end position="33"/>
    </location>
</feature>
<dbReference type="RefSeq" id="WP_182582464.1">
    <property type="nucleotide sequence ID" value="NZ_JABVCQ010000005.1"/>
</dbReference>
<keyword evidence="4" id="KW-0349">Heme</keyword>
<dbReference type="EMBL" id="JABVCQ010000005">
    <property type="protein sequence ID" value="MBB1125268.1"/>
    <property type="molecule type" value="Genomic_DNA"/>
</dbReference>
<evidence type="ECO:0000313" key="11">
    <source>
        <dbReference type="EMBL" id="MBB1125268.1"/>
    </source>
</evidence>
<dbReference type="InterPro" id="IPR034804">
    <property type="entry name" value="SQR/QFR_C/D"/>
</dbReference>
<proteinExistence type="predicted"/>
<comment type="caution">
    <text evidence="11">The sequence shown here is derived from an EMBL/GenBank/DDBJ whole genome shotgun (WGS) entry which is preliminary data.</text>
</comment>
<evidence type="ECO:0000256" key="1">
    <source>
        <dbReference type="ARBA" id="ARBA00001971"/>
    </source>
</evidence>
<dbReference type="InterPro" id="IPR000701">
    <property type="entry name" value="SuccDH_FuR_B_TM-su"/>
</dbReference>
<accession>A0A839HDD5</accession>
<evidence type="ECO:0000256" key="6">
    <source>
        <dbReference type="ARBA" id="ARBA00022723"/>
    </source>
</evidence>
<dbReference type="GO" id="GO:0016020">
    <property type="term" value="C:membrane"/>
    <property type="evidence" value="ECO:0007669"/>
    <property type="project" value="UniProtKB-SubCell"/>
</dbReference>
<sequence length="210" mass="23466">MQTSIHDSHFILRRLHSLFGLIPIGGFLVLHIWENGQSHLGAEYFNYYVAQPIMHTTYLLIIEIVVIALPLLFHAGYGLVIIGSGSAEPFRYRYRRNWLYWLQRVSGVAIVAFLALHIGLTRVAAWLDPAIYQDLFGYMQQSLTQPVTLVVYLLGLWLSVFHLSNGLATAAIAWGLTTNAAAQRRFGYVCLLIGVILGSLGTHALIGFLP</sequence>
<evidence type="ECO:0000256" key="10">
    <source>
        <dbReference type="SAM" id="Phobius"/>
    </source>
</evidence>
<keyword evidence="12" id="KW-1185">Reference proteome</keyword>
<comment type="subcellular location">
    <subcellularLocation>
        <location evidence="3">Membrane</location>
    </subcellularLocation>
</comment>
<dbReference type="Proteomes" id="UP000548632">
    <property type="component" value="Unassembled WGS sequence"/>
</dbReference>
<evidence type="ECO:0000256" key="7">
    <source>
        <dbReference type="ARBA" id="ARBA00022989"/>
    </source>
</evidence>
<evidence type="ECO:0000256" key="9">
    <source>
        <dbReference type="ARBA" id="ARBA00023136"/>
    </source>
</evidence>
<feature type="transmembrane region" description="Helical" evidence="10">
    <location>
        <begin position="101"/>
        <end position="127"/>
    </location>
</feature>
<keyword evidence="6" id="KW-0479">Metal-binding</keyword>
<evidence type="ECO:0000256" key="3">
    <source>
        <dbReference type="ARBA" id="ARBA00004370"/>
    </source>
</evidence>
<dbReference type="Pfam" id="PF01127">
    <property type="entry name" value="Sdh_cyt"/>
    <property type="match status" value="1"/>
</dbReference>
<organism evidence="11 12">
    <name type="scientific">Thiospirillum jenense</name>
    <dbReference type="NCBI Taxonomy" id="1653858"/>
    <lineage>
        <taxon>Bacteria</taxon>
        <taxon>Pseudomonadati</taxon>
        <taxon>Pseudomonadota</taxon>
        <taxon>Gammaproteobacteria</taxon>
        <taxon>Chromatiales</taxon>
        <taxon>Chromatiaceae</taxon>
        <taxon>Thiospirillum</taxon>
    </lineage>
</organism>
<feature type="transmembrane region" description="Helical" evidence="10">
    <location>
        <begin position="53"/>
        <end position="80"/>
    </location>
</feature>